<keyword evidence="2" id="KW-1185">Reference proteome</keyword>
<sequence length="68" mass="7755">MSLYLVDETISLLRETFSKVSPSDPWPLRNTMSPDDVRNVIQECNSLYHAEGCQEVTLSDITNGYMSR</sequence>
<protein>
    <submittedName>
        <fullName evidence="1">Uncharacterized protein</fullName>
    </submittedName>
</protein>
<comment type="caution">
    <text evidence="1">The sequence shown here is derived from an EMBL/GenBank/DDBJ whole genome shotgun (WGS) entry which is preliminary data.</text>
</comment>
<evidence type="ECO:0000313" key="2">
    <source>
        <dbReference type="Proteomes" id="UP000252558"/>
    </source>
</evidence>
<organism evidence="1 2">
    <name type="scientific">Corallincola holothuriorum</name>
    <dbReference type="NCBI Taxonomy" id="2282215"/>
    <lineage>
        <taxon>Bacteria</taxon>
        <taxon>Pseudomonadati</taxon>
        <taxon>Pseudomonadota</taxon>
        <taxon>Gammaproteobacteria</taxon>
        <taxon>Alteromonadales</taxon>
        <taxon>Psychromonadaceae</taxon>
        <taxon>Corallincola</taxon>
    </lineage>
</organism>
<dbReference type="RefSeq" id="WP_114338258.1">
    <property type="nucleotide sequence ID" value="NZ_QPID01000005.1"/>
</dbReference>
<dbReference type="EMBL" id="QPID01000005">
    <property type="protein sequence ID" value="RCU49971.1"/>
    <property type="molecule type" value="Genomic_DNA"/>
</dbReference>
<dbReference type="Proteomes" id="UP000252558">
    <property type="component" value="Unassembled WGS sequence"/>
</dbReference>
<reference evidence="1 2" key="1">
    <citation type="submission" date="2018-07" db="EMBL/GenBank/DDBJ databases">
        <title>Corallincola holothuriorum sp. nov., a new facultative anaerobe isolated from sea cucumber Apostichopus japonicus.</title>
        <authorList>
            <person name="Xia H."/>
        </authorList>
    </citation>
    <scope>NUCLEOTIDE SEQUENCE [LARGE SCALE GENOMIC DNA]</scope>
    <source>
        <strain evidence="1 2">C4</strain>
    </source>
</reference>
<proteinExistence type="predicted"/>
<dbReference type="AlphaFoldDB" id="A0A368NKW8"/>
<accession>A0A368NKW8</accession>
<evidence type="ECO:0000313" key="1">
    <source>
        <dbReference type="EMBL" id="RCU49971.1"/>
    </source>
</evidence>
<name>A0A368NKW8_9GAMM</name>
<gene>
    <name evidence="1" type="ORF">DU002_10115</name>
</gene>